<evidence type="ECO:0000256" key="7">
    <source>
        <dbReference type="ARBA" id="ARBA00048201"/>
    </source>
</evidence>
<dbReference type="SUPFAM" id="SSF69012">
    <property type="entry name" value="alpha-ketoacid dehydrogenase kinase, N-terminal domain"/>
    <property type="match status" value="1"/>
</dbReference>
<keyword evidence="6 8" id="KW-0496">Mitochondrion</keyword>
<dbReference type="InterPro" id="IPR039028">
    <property type="entry name" value="BCKD/PDK"/>
</dbReference>
<dbReference type="Gene3D" id="3.30.565.10">
    <property type="entry name" value="Histidine kinase-like ATPase, C-terminal domain"/>
    <property type="match status" value="1"/>
</dbReference>
<dbReference type="CDD" id="cd16929">
    <property type="entry name" value="HATPase_PDK-like"/>
    <property type="match status" value="1"/>
</dbReference>
<evidence type="ECO:0000256" key="4">
    <source>
        <dbReference type="ARBA" id="ARBA00022777"/>
    </source>
</evidence>
<dbReference type="AlphaFoldDB" id="A0AAI9X0A6"/>
<name>A0AAI9X0A6_9ASCO</name>
<evidence type="ECO:0000259" key="9">
    <source>
        <dbReference type="SMART" id="SM00387"/>
    </source>
</evidence>
<dbReference type="PRINTS" id="PR00344">
    <property type="entry name" value="BCTRLSENSOR"/>
</dbReference>
<dbReference type="InterPro" id="IPR018955">
    <property type="entry name" value="BCDHK/PDK_N"/>
</dbReference>
<comment type="caution">
    <text evidence="10">The sequence shown here is derived from an EMBL/GenBank/DDBJ whole genome shotgun (WGS) entry which is preliminary data.</text>
</comment>
<dbReference type="GO" id="GO:0004740">
    <property type="term" value="F:pyruvate dehydrogenase (acetyl-transferring) kinase activity"/>
    <property type="evidence" value="ECO:0007669"/>
    <property type="project" value="UniProtKB-EC"/>
</dbReference>
<protein>
    <recommendedName>
        <fullName evidence="8">Protein-serine/threonine kinase</fullName>
        <ecNumber evidence="8">2.7.11.-</ecNumber>
    </recommendedName>
</protein>
<dbReference type="InterPro" id="IPR036784">
    <property type="entry name" value="AK/P_DHK_N_sf"/>
</dbReference>
<dbReference type="FunFam" id="3.30.565.10:FF:000065">
    <property type="entry name" value="[Pyruvate dehydrogenase (Acetyl-transferring)] kinase mitochondrial"/>
    <property type="match status" value="1"/>
</dbReference>
<evidence type="ECO:0000256" key="1">
    <source>
        <dbReference type="ARBA" id="ARBA00006155"/>
    </source>
</evidence>
<accession>A0AAI9X0A6</accession>
<dbReference type="InterPro" id="IPR003594">
    <property type="entry name" value="HATPase_dom"/>
</dbReference>
<evidence type="ECO:0000256" key="8">
    <source>
        <dbReference type="RuleBase" id="RU366032"/>
    </source>
</evidence>
<evidence type="ECO:0000313" key="10">
    <source>
        <dbReference type="EMBL" id="KAI3406924.2"/>
    </source>
</evidence>
<evidence type="ECO:0000256" key="6">
    <source>
        <dbReference type="ARBA" id="ARBA00023128"/>
    </source>
</evidence>
<comment type="subcellular location">
    <subcellularLocation>
        <location evidence="8">Mitochondrion matrix</location>
    </subcellularLocation>
</comment>
<dbReference type="EMBL" id="JAHUZD010000019">
    <property type="protein sequence ID" value="KAI3406924.2"/>
    <property type="molecule type" value="Genomic_DNA"/>
</dbReference>
<evidence type="ECO:0000256" key="3">
    <source>
        <dbReference type="ARBA" id="ARBA00022741"/>
    </source>
</evidence>
<dbReference type="PANTHER" id="PTHR11947:SF3">
    <property type="entry name" value="[PYRUVATE DEHYDROGENASE (ACETYL-TRANSFERRING)] KINASE, MITOCHONDRIAL"/>
    <property type="match status" value="1"/>
</dbReference>
<reference evidence="10" key="1">
    <citation type="journal article" date="2022" name="DNA Res.">
        <title>Genome analysis of five recently described species of the CUG-Ser clade uncovers Candida theae as a new hybrid lineage with pathogenic potential in the Candida parapsilosis species complex.</title>
        <authorList>
            <person name="Mixao V."/>
            <person name="Del Olmo V."/>
            <person name="Hegedusova E."/>
            <person name="Saus E."/>
            <person name="Pryszcz L."/>
            <person name="Cillingova A."/>
            <person name="Nosek J."/>
            <person name="Gabaldon T."/>
        </authorList>
    </citation>
    <scope>NUCLEOTIDE SEQUENCE</scope>
    <source>
        <strain evidence="10">CBS 10844</strain>
    </source>
</reference>
<dbReference type="GO" id="GO:0005759">
    <property type="term" value="C:mitochondrial matrix"/>
    <property type="evidence" value="ECO:0007669"/>
    <property type="project" value="UniProtKB-SubCell"/>
</dbReference>
<comment type="similarity">
    <text evidence="1 8">Belongs to the PDK/BCKDK protein kinase family.</text>
</comment>
<keyword evidence="5 8" id="KW-0067">ATP-binding</keyword>
<dbReference type="InterPro" id="IPR036890">
    <property type="entry name" value="HATPase_C_sf"/>
</dbReference>
<gene>
    <name evidence="10" type="ORF">KGF56_000216</name>
</gene>
<dbReference type="Pfam" id="PF02518">
    <property type="entry name" value="HATPase_c"/>
    <property type="match status" value="1"/>
</dbReference>
<organism evidence="10 11">
    <name type="scientific">Candida oxycetoniae</name>
    <dbReference type="NCBI Taxonomy" id="497107"/>
    <lineage>
        <taxon>Eukaryota</taxon>
        <taxon>Fungi</taxon>
        <taxon>Dikarya</taxon>
        <taxon>Ascomycota</taxon>
        <taxon>Saccharomycotina</taxon>
        <taxon>Pichiomycetes</taxon>
        <taxon>Debaryomycetaceae</taxon>
        <taxon>Candida/Lodderomyces clade</taxon>
        <taxon>Candida</taxon>
    </lineage>
</organism>
<evidence type="ECO:0000256" key="2">
    <source>
        <dbReference type="ARBA" id="ARBA00022679"/>
    </source>
</evidence>
<comment type="catalytic activity">
    <reaction evidence="7">
        <text>L-seryl-[pyruvate dehydrogenase E1 alpha subunit] + ATP = O-phospho-L-seryl-[pyruvate dehydrogenase E1 alpha subunit] + ADP + H(+)</text>
        <dbReference type="Rhea" id="RHEA:23052"/>
        <dbReference type="Rhea" id="RHEA-COMP:13689"/>
        <dbReference type="Rhea" id="RHEA-COMP:13690"/>
        <dbReference type="ChEBI" id="CHEBI:15378"/>
        <dbReference type="ChEBI" id="CHEBI:29999"/>
        <dbReference type="ChEBI" id="CHEBI:30616"/>
        <dbReference type="ChEBI" id="CHEBI:83421"/>
        <dbReference type="ChEBI" id="CHEBI:456216"/>
        <dbReference type="EC" id="2.7.11.2"/>
    </reaction>
</comment>
<dbReference type="GeneID" id="73377833"/>
<dbReference type="GO" id="GO:0005524">
    <property type="term" value="F:ATP binding"/>
    <property type="evidence" value="ECO:0007669"/>
    <property type="project" value="UniProtKB-UniRule"/>
</dbReference>
<keyword evidence="4 8" id="KW-0418">Kinase</keyword>
<keyword evidence="2 8" id="KW-0808">Transferase</keyword>
<keyword evidence="3 8" id="KW-0547">Nucleotide-binding</keyword>
<evidence type="ECO:0000256" key="5">
    <source>
        <dbReference type="ARBA" id="ARBA00022840"/>
    </source>
</evidence>
<dbReference type="EC" id="2.7.11.-" evidence="8"/>
<dbReference type="PANTHER" id="PTHR11947">
    <property type="entry name" value="PYRUVATE DEHYDROGENASE KINASE"/>
    <property type="match status" value="1"/>
</dbReference>
<dbReference type="Gene3D" id="1.20.140.20">
    <property type="entry name" value="Alpha-ketoacid/pyruvate dehydrogenase kinase, N-terminal domain"/>
    <property type="match status" value="1"/>
</dbReference>
<proteinExistence type="inferred from homology"/>
<dbReference type="RefSeq" id="XP_049182669.1">
    <property type="nucleotide sequence ID" value="XM_049323341.1"/>
</dbReference>
<dbReference type="Proteomes" id="UP001202479">
    <property type="component" value="Unassembled WGS sequence"/>
</dbReference>
<feature type="domain" description="Histidine kinase/HSP90-like ATPase" evidence="9">
    <location>
        <begin position="362"/>
        <end position="514"/>
    </location>
</feature>
<evidence type="ECO:0000313" key="11">
    <source>
        <dbReference type="Proteomes" id="UP001202479"/>
    </source>
</evidence>
<sequence length="521" mass="58885">MGTGWELTQALKDQIYKYASYHQTPISLRQMVQFGPTPSPGSIFLASKFVVEELPIRLAKKVKDLDNAPLGLNNSPSTIKVKNWYAQSFQELTELQKPEIDENLKKLLYSTGTPTLIPAGNVEVLQQQQQQQQPPSPEIHTISNGTDSLVDNPAINNIFSDDGIVVRHHHHHNNAKSKSKEPQEDLINKTLSPTYGMKYFQPCPVNIIWPKEVYDYNKLVCQALEKIKKRHDATVATMAQGVKEWKSENHTILVNSQIQTFLDRFYMSRIGIRMLIGQHIALNMAQNSPTKQRISNVLNGSNASSRKNKTNYVGVICTNCNVGEIAEDAIETAKYISEEYYGLFEAPEIKLIAPQQDINFMYVPGHLIHMLFETLKNSLRATIEFHTPRLKKKYMEEHPNTKYDEIDLNDLVFPAIKVIISEGTEDIAIKISDEGGGIPRSSLPLIWTYLYTTVDETPILDQEYNQSSFKAPMAGFGYGLPISRLYAQYFGGDLKLISMEGYGTDVYLHLNKLSSSNEPLP</sequence>
<dbReference type="SMART" id="SM00387">
    <property type="entry name" value="HATPase_c"/>
    <property type="match status" value="1"/>
</dbReference>
<dbReference type="InterPro" id="IPR004358">
    <property type="entry name" value="Sig_transdc_His_kin-like_C"/>
</dbReference>
<dbReference type="GO" id="GO:0010906">
    <property type="term" value="P:regulation of glucose metabolic process"/>
    <property type="evidence" value="ECO:0007669"/>
    <property type="project" value="TreeGrafter"/>
</dbReference>
<dbReference type="Pfam" id="PF10436">
    <property type="entry name" value="BCDHK_Adom3"/>
    <property type="match status" value="1"/>
</dbReference>
<keyword evidence="11" id="KW-1185">Reference proteome</keyword>
<dbReference type="SUPFAM" id="SSF55874">
    <property type="entry name" value="ATPase domain of HSP90 chaperone/DNA topoisomerase II/histidine kinase"/>
    <property type="match status" value="1"/>
</dbReference>